<accession>A0A2N9I9I7</accession>
<feature type="compositionally biased region" description="Polar residues" evidence="1">
    <location>
        <begin position="21"/>
        <end position="33"/>
    </location>
</feature>
<dbReference type="AlphaFoldDB" id="A0A2N9I9I7"/>
<evidence type="ECO:0000256" key="1">
    <source>
        <dbReference type="SAM" id="MobiDB-lite"/>
    </source>
</evidence>
<evidence type="ECO:0000313" key="2">
    <source>
        <dbReference type="EMBL" id="SPD22616.1"/>
    </source>
</evidence>
<gene>
    <name evidence="2" type="ORF">FSB_LOCUS50498</name>
</gene>
<name>A0A2N9I9I7_FAGSY</name>
<dbReference type="EMBL" id="OIVN01005465">
    <property type="protein sequence ID" value="SPD22616.1"/>
    <property type="molecule type" value="Genomic_DNA"/>
</dbReference>
<feature type="compositionally biased region" description="Polar residues" evidence="1">
    <location>
        <begin position="86"/>
        <end position="102"/>
    </location>
</feature>
<feature type="region of interest" description="Disordered" evidence="1">
    <location>
        <begin position="1"/>
        <end position="51"/>
    </location>
</feature>
<organism evidence="2">
    <name type="scientific">Fagus sylvatica</name>
    <name type="common">Beechnut</name>
    <dbReference type="NCBI Taxonomy" id="28930"/>
    <lineage>
        <taxon>Eukaryota</taxon>
        <taxon>Viridiplantae</taxon>
        <taxon>Streptophyta</taxon>
        <taxon>Embryophyta</taxon>
        <taxon>Tracheophyta</taxon>
        <taxon>Spermatophyta</taxon>
        <taxon>Magnoliopsida</taxon>
        <taxon>eudicotyledons</taxon>
        <taxon>Gunneridae</taxon>
        <taxon>Pentapetalae</taxon>
        <taxon>rosids</taxon>
        <taxon>fabids</taxon>
        <taxon>Fagales</taxon>
        <taxon>Fagaceae</taxon>
        <taxon>Fagus</taxon>
    </lineage>
</organism>
<feature type="compositionally biased region" description="Basic and acidic residues" evidence="1">
    <location>
        <begin position="104"/>
        <end position="114"/>
    </location>
</feature>
<reference evidence="2" key="1">
    <citation type="submission" date="2018-02" db="EMBL/GenBank/DDBJ databases">
        <authorList>
            <person name="Cohen D.B."/>
            <person name="Kent A.D."/>
        </authorList>
    </citation>
    <scope>NUCLEOTIDE SEQUENCE</scope>
</reference>
<feature type="region of interest" description="Disordered" evidence="1">
    <location>
        <begin position="79"/>
        <end position="114"/>
    </location>
</feature>
<sequence>MPVERKKPMQQMKHNKRTQKSSETTKVCLQKSSQRIKEHRRAQSKTTDCHRRHQTIVTENTRRNRRIVTEDTRRNRRIVSRKTPDRTNGLSQKTLDRTNGLSRKTPDDCHGKHQTEQTDCHRRHQTEQKDCHRRHQTDCHGRHQKQIVMEDNKRQIITEDHNNRQIHLHNMKQIVQQQGSSWAIGRCIKFRLTSAGSFGGSRIGHGSRVGTRSGSGCGYGSCVRSRRVDLGAKFRRKYHQRVAARDWSYGHQILSDGRYGADEETRGGGEMNGAARFRRWEVELAGKLFVSPARGGA</sequence>
<proteinExistence type="predicted"/>
<protein>
    <submittedName>
        <fullName evidence="2">Uncharacterized protein</fullName>
    </submittedName>
</protein>